<dbReference type="RefSeq" id="WP_380975766.1">
    <property type="nucleotide sequence ID" value="NZ_JBHTEF010000001.1"/>
</dbReference>
<evidence type="ECO:0000256" key="3">
    <source>
        <dbReference type="ARBA" id="ARBA00033164"/>
    </source>
</evidence>
<evidence type="ECO:0000259" key="4">
    <source>
        <dbReference type="Pfam" id="PF00849"/>
    </source>
</evidence>
<evidence type="ECO:0000256" key="1">
    <source>
        <dbReference type="ARBA" id="ARBA00000073"/>
    </source>
</evidence>
<dbReference type="SUPFAM" id="SSF55120">
    <property type="entry name" value="Pseudouridine synthase"/>
    <property type="match status" value="1"/>
</dbReference>
<reference evidence="6" key="1">
    <citation type="journal article" date="2019" name="Int. J. Syst. Evol. Microbiol.">
        <title>The Global Catalogue of Microorganisms (GCM) 10K type strain sequencing project: providing services to taxonomists for standard genome sequencing and annotation.</title>
        <authorList>
            <consortium name="The Broad Institute Genomics Platform"/>
            <consortium name="The Broad Institute Genome Sequencing Center for Infectious Disease"/>
            <person name="Wu L."/>
            <person name="Ma J."/>
        </authorList>
    </citation>
    <scope>NUCLEOTIDE SEQUENCE [LARGE SCALE GENOMIC DNA]</scope>
    <source>
        <strain evidence="6">CCUG 56698</strain>
    </source>
</reference>
<evidence type="ECO:0000313" key="6">
    <source>
        <dbReference type="Proteomes" id="UP001596527"/>
    </source>
</evidence>
<dbReference type="PANTHER" id="PTHR21600:SF84">
    <property type="entry name" value="PSEUDOURIDINE SYNTHASE RSUA_RLUA-LIKE DOMAIN-CONTAINING PROTEIN"/>
    <property type="match status" value="1"/>
</dbReference>
<dbReference type="Proteomes" id="UP001596527">
    <property type="component" value="Unassembled WGS sequence"/>
</dbReference>
<dbReference type="InterPro" id="IPR020103">
    <property type="entry name" value="PsdUridine_synth_cat_dom_sf"/>
</dbReference>
<sequence>MPARSPMPQRRGVGAVRMRTETAAAWPTMGDWLRHRVPAAVDVHGLFERGDVVDGEGRPVRASDPCRPGMDVWVRRPLPDEPEVPGAIEVLFRDDRIVVVDKPPFLATTPRGRHVGQTVLARLRDELGLPDLVPAHRLDRLTSGVLMLVADPRWRGAYQRLFQDHAVRKTYQAVAPFRPTGSRSPGSAGPEAVGPPLDLPVVVRNRIVKERGVWQARVVPGEPNAETLVERMRILDEGAGPGPSPRRPGRAVYRLTPATGRTHQLRVHLSGLGIAIENDPLYPVVRDVAVDDFTHPLQLLAAELSFADPVDGRPRAFRSARRLPFGLTSPRAGPAEMAQIDADPIG</sequence>
<name>A0ABW2SPC6_9ACTO</name>
<feature type="domain" description="Pseudouridine synthase RsuA/RluA-like" evidence="4">
    <location>
        <begin position="97"/>
        <end position="270"/>
    </location>
</feature>
<accession>A0ABW2SPC6</accession>
<dbReference type="InterPro" id="IPR050188">
    <property type="entry name" value="RluA_PseudoU_synthase"/>
</dbReference>
<protein>
    <recommendedName>
        <fullName evidence="2">RNA pseudouridylate synthase</fullName>
    </recommendedName>
    <alternativeName>
        <fullName evidence="3">RNA-uridine isomerase</fullName>
    </alternativeName>
</protein>
<organism evidence="5 6">
    <name type="scientific">Schaalia naturae</name>
    <dbReference type="NCBI Taxonomy" id="635203"/>
    <lineage>
        <taxon>Bacteria</taxon>
        <taxon>Bacillati</taxon>
        <taxon>Actinomycetota</taxon>
        <taxon>Actinomycetes</taxon>
        <taxon>Actinomycetales</taxon>
        <taxon>Actinomycetaceae</taxon>
        <taxon>Schaalia</taxon>
    </lineage>
</organism>
<keyword evidence="6" id="KW-1185">Reference proteome</keyword>
<dbReference type="PANTHER" id="PTHR21600">
    <property type="entry name" value="MITOCHONDRIAL RNA PSEUDOURIDINE SYNTHASE"/>
    <property type="match status" value="1"/>
</dbReference>
<evidence type="ECO:0000256" key="2">
    <source>
        <dbReference type="ARBA" id="ARBA00031870"/>
    </source>
</evidence>
<dbReference type="EMBL" id="JBHTEF010000001">
    <property type="protein sequence ID" value="MFC7581997.1"/>
    <property type="molecule type" value="Genomic_DNA"/>
</dbReference>
<dbReference type="Gene3D" id="3.30.2350.10">
    <property type="entry name" value="Pseudouridine synthase"/>
    <property type="match status" value="1"/>
</dbReference>
<dbReference type="PROSITE" id="PS01129">
    <property type="entry name" value="PSI_RLU"/>
    <property type="match status" value="1"/>
</dbReference>
<gene>
    <name evidence="5" type="ORF">ACFQWG_12405</name>
</gene>
<dbReference type="InterPro" id="IPR006145">
    <property type="entry name" value="PsdUridine_synth_RsuA/RluA"/>
</dbReference>
<dbReference type="Pfam" id="PF00849">
    <property type="entry name" value="PseudoU_synth_2"/>
    <property type="match status" value="1"/>
</dbReference>
<comment type="caution">
    <text evidence="5">The sequence shown here is derived from an EMBL/GenBank/DDBJ whole genome shotgun (WGS) entry which is preliminary data.</text>
</comment>
<dbReference type="InterPro" id="IPR006224">
    <property type="entry name" value="PsdUridine_synth_RluA-like_CS"/>
</dbReference>
<evidence type="ECO:0000313" key="5">
    <source>
        <dbReference type="EMBL" id="MFC7581997.1"/>
    </source>
</evidence>
<comment type="catalytic activity">
    <reaction evidence="1">
        <text>a uridine in RNA = a pseudouridine in RNA</text>
        <dbReference type="Rhea" id="RHEA:48348"/>
        <dbReference type="Rhea" id="RHEA-COMP:12068"/>
        <dbReference type="Rhea" id="RHEA-COMP:12069"/>
        <dbReference type="ChEBI" id="CHEBI:65314"/>
        <dbReference type="ChEBI" id="CHEBI:65315"/>
    </reaction>
</comment>
<proteinExistence type="predicted"/>